<dbReference type="Proteomes" id="UP000053660">
    <property type="component" value="Unassembled WGS sequence"/>
</dbReference>
<protein>
    <submittedName>
        <fullName evidence="1">Uncharacterized protein</fullName>
    </submittedName>
</protein>
<dbReference type="EMBL" id="KN563471">
    <property type="protein sequence ID" value="KHJ85546.1"/>
    <property type="molecule type" value="Genomic_DNA"/>
</dbReference>
<gene>
    <name evidence="1" type="ORF">OESDEN_14725</name>
</gene>
<feature type="non-terminal residue" evidence="1">
    <location>
        <position position="1"/>
    </location>
</feature>
<dbReference type="AlphaFoldDB" id="A0A0B1SNS7"/>
<name>A0A0B1SNS7_OESDE</name>
<accession>A0A0B1SNS7</accession>
<organism evidence="1 2">
    <name type="scientific">Oesophagostomum dentatum</name>
    <name type="common">Nodular worm</name>
    <dbReference type="NCBI Taxonomy" id="61180"/>
    <lineage>
        <taxon>Eukaryota</taxon>
        <taxon>Metazoa</taxon>
        <taxon>Ecdysozoa</taxon>
        <taxon>Nematoda</taxon>
        <taxon>Chromadorea</taxon>
        <taxon>Rhabditida</taxon>
        <taxon>Rhabditina</taxon>
        <taxon>Rhabditomorpha</taxon>
        <taxon>Strongyloidea</taxon>
        <taxon>Strongylidae</taxon>
        <taxon>Oesophagostomum</taxon>
    </lineage>
</organism>
<reference evidence="1 2" key="1">
    <citation type="submission" date="2014-03" db="EMBL/GenBank/DDBJ databases">
        <title>Draft genome of the hookworm Oesophagostomum dentatum.</title>
        <authorList>
            <person name="Mitreva M."/>
        </authorList>
    </citation>
    <scope>NUCLEOTIDE SEQUENCE [LARGE SCALE GENOMIC DNA]</scope>
    <source>
        <strain evidence="1 2">OD-Hann</strain>
    </source>
</reference>
<sequence>LFNYVKLERGVGAPLAGVTWNIIQQEYQSLDPLTCLLLPARFPSLNALGVCGITTSTTTSSTTSTSAPVPSNP</sequence>
<proteinExistence type="predicted"/>
<keyword evidence="2" id="KW-1185">Reference proteome</keyword>
<evidence type="ECO:0000313" key="1">
    <source>
        <dbReference type="EMBL" id="KHJ85546.1"/>
    </source>
</evidence>
<evidence type="ECO:0000313" key="2">
    <source>
        <dbReference type="Proteomes" id="UP000053660"/>
    </source>
</evidence>